<dbReference type="Gene3D" id="3.40.640.10">
    <property type="entry name" value="Type I PLP-dependent aspartate aminotransferase-like (Major domain)"/>
    <property type="match status" value="1"/>
</dbReference>
<evidence type="ECO:0000259" key="7">
    <source>
        <dbReference type="PROSITE" id="PS50949"/>
    </source>
</evidence>
<evidence type="ECO:0000256" key="1">
    <source>
        <dbReference type="ARBA" id="ARBA00005384"/>
    </source>
</evidence>
<dbReference type="PROSITE" id="PS50949">
    <property type="entry name" value="HTH_GNTR"/>
    <property type="match status" value="1"/>
</dbReference>
<feature type="compositionally biased region" description="Low complexity" evidence="6">
    <location>
        <begin position="122"/>
        <end position="133"/>
    </location>
</feature>
<dbReference type="InterPro" id="IPR015424">
    <property type="entry name" value="PyrdxlP-dep_Trfase"/>
</dbReference>
<dbReference type="SUPFAM" id="SSF46785">
    <property type="entry name" value="Winged helix' DNA-binding domain"/>
    <property type="match status" value="1"/>
</dbReference>
<proteinExistence type="inferred from homology"/>
<dbReference type="InterPro" id="IPR015421">
    <property type="entry name" value="PyrdxlP-dep_Trfase_major"/>
</dbReference>
<dbReference type="InterPro" id="IPR051446">
    <property type="entry name" value="HTH_trans_reg/aminotransferase"/>
</dbReference>
<dbReference type="SUPFAM" id="SSF53383">
    <property type="entry name" value="PLP-dependent transferases"/>
    <property type="match status" value="1"/>
</dbReference>
<keyword evidence="4" id="KW-0238">DNA-binding</keyword>
<feature type="region of interest" description="Disordered" evidence="6">
    <location>
        <begin position="1"/>
        <end position="21"/>
    </location>
</feature>
<comment type="similarity">
    <text evidence="1">In the C-terminal section; belongs to the class-I pyridoxal-phosphate-dependent aminotransferase family.</text>
</comment>
<dbReference type="Proteomes" id="UP000660265">
    <property type="component" value="Unassembled WGS sequence"/>
</dbReference>
<dbReference type="PANTHER" id="PTHR46577">
    <property type="entry name" value="HTH-TYPE TRANSCRIPTIONAL REGULATORY PROTEIN GABR"/>
    <property type="match status" value="1"/>
</dbReference>
<evidence type="ECO:0000256" key="2">
    <source>
        <dbReference type="ARBA" id="ARBA00022898"/>
    </source>
</evidence>
<dbReference type="CDD" id="cd00609">
    <property type="entry name" value="AAT_like"/>
    <property type="match status" value="1"/>
</dbReference>
<feature type="domain" description="HTH gntR-type" evidence="7">
    <location>
        <begin position="50"/>
        <end position="118"/>
    </location>
</feature>
<dbReference type="InterPro" id="IPR036388">
    <property type="entry name" value="WH-like_DNA-bd_sf"/>
</dbReference>
<keyword evidence="5" id="KW-0804">Transcription</keyword>
<name>A0ABQ2E606_9ACTN</name>
<keyword evidence="3" id="KW-0805">Transcription regulation</keyword>
<dbReference type="InterPro" id="IPR004839">
    <property type="entry name" value="Aminotransferase_I/II_large"/>
</dbReference>
<organism evidence="8 9">
    <name type="scientific">Streptomyces camponoticapitis</name>
    <dbReference type="NCBI Taxonomy" id="1616125"/>
    <lineage>
        <taxon>Bacteria</taxon>
        <taxon>Bacillati</taxon>
        <taxon>Actinomycetota</taxon>
        <taxon>Actinomycetes</taxon>
        <taxon>Kitasatosporales</taxon>
        <taxon>Streptomycetaceae</taxon>
        <taxon>Streptomyces</taxon>
    </lineage>
</organism>
<dbReference type="PANTHER" id="PTHR46577:SF1">
    <property type="entry name" value="HTH-TYPE TRANSCRIPTIONAL REGULATORY PROTEIN GABR"/>
    <property type="match status" value="1"/>
</dbReference>
<gene>
    <name evidence="8" type="ORF">GCM10011583_25600</name>
</gene>
<keyword evidence="9" id="KW-1185">Reference proteome</keyword>
<dbReference type="InterPro" id="IPR000524">
    <property type="entry name" value="Tscrpt_reg_HTH_GntR"/>
</dbReference>
<dbReference type="EMBL" id="BMMV01000007">
    <property type="protein sequence ID" value="GGJ93023.1"/>
    <property type="molecule type" value="Genomic_DNA"/>
</dbReference>
<dbReference type="Pfam" id="PF00392">
    <property type="entry name" value="GntR"/>
    <property type="match status" value="1"/>
</dbReference>
<dbReference type="CDD" id="cd07377">
    <property type="entry name" value="WHTH_GntR"/>
    <property type="match status" value="1"/>
</dbReference>
<evidence type="ECO:0000313" key="8">
    <source>
        <dbReference type="EMBL" id="GGJ93023.1"/>
    </source>
</evidence>
<evidence type="ECO:0000256" key="3">
    <source>
        <dbReference type="ARBA" id="ARBA00023015"/>
    </source>
</evidence>
<feature type="region of interest" description="Disordered" evidence="6">
    <location>
        <begin position="111"/>
        <end position="150"/>
    </location>
</feature>
<dbReference type="PRINTS" id="PR00035">
    <property type="entry name" value="HTHGNTR"/>
</dbReference>
<dbReference type="SMART" id="SM00345">
    <property type="entry name" value="HTH_GNTR"/>
    <property type="match status" value="1"/>
</dbReference>
<evidence type="ECO:0000256" key="6">
    <source>
        <dbReference type="SAM" id="MobiDB-lite"/>
    </source>
</evidence>
<dbReference type="InterPro" id="IPR036390">
    <property type="entry name" value="WH_DNA-bd_sf"/>
</dbReference>
<protein>
    <submittedName>
        <fullName evidence="8">GntR family transcriptional regulator</fullName>
    </submittedName>
</protein>
<evidence type="ECO:0000256" key="5">
    <source>
        <dbReference type="ARBA" id="ARBA00023163"/>
    </source>
</evidence>
<comment type="caution">
    <text evidence="8">The sequence shown here is derived from an EMBL/GenBank/DDBJ whole genome shotgun (WGS) entry which is preliminary data.</text>
</comment>
<accession>A0ABQ2E606</accession>
<evidence type="ECO:0000313" key="9">
    <source>
        <dbReference type="Proteomes" id="UP000660265"/>
    </source>
</evidence>
<reference evidence="9" key="1">
    <citation type="journal article" date="2019" name="Int. J. Syst. Evol. Microbiol.">
        <title>The Global Catalogue of Microorganisms (GCM) 10K type strain sequencing project: providing services to taxonomists for standard genome sequencing and annotation.</title>
        <authorList>
            <consortium name="The Broad Institute Genomics Platform"/>
            <consortium name="The Broad Institute Genome Sequencing Center for Infectious Disease"/>
            <person name="Wu L."/>
            <person name="Ma J."/>
        </authorList>
    </citation>
    <scope>NUCLEOTIDE SEQUENCE [LARGE SCALE GENOMIC DNA]</scope>
    <source>
        <strain evidence="9">CGMCC 4.7275</strain>
    </source>
</reference>
<keyword evidence="2" id="KW-0663">Pyridoxal phosphate</keyword>
<dbReference type="Gene3D" id="1.10.10.10">
    <property type="entry name" value="Winged helix-like DNA-binding domain superfamily/Winged helix DNA-binding domain"/>
    <property type="match status" value="1"/>
</dbReference>
<evidence type="ECO:0000256" key="4">
    <source>
        <dbReference type="ARBA" id="ARBA00023125"/>
    </source>
</evidence>
<sequence length="524" mass="55772">MMESWANTPRGEEPAAPETELAERAGRQVTGVTGGAVTVGADLHLELRGTGLRAGLMDALREAVRTGRLVPGSRLPSSRTLAVDLGIARNTVADAYAELVAEGWLTARQGSGTRVARRAAPRTRAPGGSPARPVHGRPTHNLRPGSPDLGSFPRGEWLAASRRALTAASHEAFDYGEQRGRVELRTVLADYLARTRGVYADPERVVLCSGFVHGLTLMAQVLVARRGSAGEGDRGRMPARPVGRARGVAGAVAVESYGLDFHRGALTAAGLRTPALPIDQLGTDTGELVSERGGPRGVDAVLMTPAHQFPTGAALHPDRRAAVVDWARRAGGLILEDDYDGEFRYDRQPVGALQGLDPERVVYMGTASKSLAPGLRLAWMVLPEALVGEVIRAKGDLMAVPSAMDQLTLAEFISSGAYDRHVRSMRVRYRRRRDQLVERIAEHSPESRVTGIAAGLHAVVELPPGTDERITIEAAAREGLAVEGLSVYRHPSVPPGRDALVVGYGAPTDSAWAGALDALCRVLP</sequence>
<dbReference type="Pfam" id="PF00155">
    <property type="entry name" value="Aminotran_1_2"/>
    <property type="match status" value="2"/>
</dbReference>